<name>A0A068TW52_COFCA</name>
<protein>
    <recommendedName>
        <fullName evidence="3">RING-type domain-containing protein</fullName>
    </recommendedName>
</protein>
<dbReference type="InterPro" id="IPR013083">
    <property type="entry name" value="Znf_RING/FYVE/PHD"/>
</dbReference>
<dbReference type="Pfam" id="PF13639">
    <property type="entry name" value="zf-RING_2"/>
    <property type="match status" value="1"/>
</dbReference>
<evidence type="ECO:0000256" key="1">
    <source>
        <dbReference type="PROSITE-ProRule" id="PRU00175"/>
    </source>
</evidence>
<dbReference type="PROSITE" id="PS50089">
    <property type="entry name" value="ZF_RING_2"/>
    <property type="match status" value="1"/>
</dbReference>
<dbReference type="PhylomeDB" id="A0A068TW52"/>
<keyword evidence="2" id="KW-1133">Transmembrane helix</keyword>
<dbReference type="Proteomes" id="UP000295252">
    <property type="component" value="Chromosome III"/>
</dbReference>
<keyword evidence="1" id="KW-0479">Metal-binding</keyword>
<dbReference type="PANTHER" id="PTHR45676">
    <property type="entry name" value="RING-H2 FINGER PROTEIN ATL51-RELATED"/>
    <property type="match status" value="1"/>
</dbReference>
<dbReference type="CDD" id="cd16454">
    <property type="entry name" value="RING-H2_PA-TM-RING"/>
    <property type="match status" value="1"/>
</dbReference>
<dbReference type="GO" id="GO:0008270">
    <property type="term" value="F:zinc ion binding"/>
    <property type="evidence" value="ECO:0007669"/>
    <property type="project" value="UniProtKB-KW"/>
</dbReference>
<reference evidence="5" key="1">
    <citation type="journal article" date="2014" name="Science">
        <title>The coffee genome provides insight into the convergent evolution of caffeine biosynthesis.</title>
        <authorList>
            <person name="Denoeud F."/>
            <person name="Carretero-Paulet L."/>
            <person name="Dereeper A."/>
            <person name="Droc G."/>
            <person name="Guyot R."/>
            <person name="Pietrella M."/>
            <person name="Zheng C."/>
            <person name="Alberti A."/>
            <person name="Anthony F."/>
            <person name="Aprea G."/>
            <person name="Aury J.M."/>
            <person name="Bento P."/>
            <person name="Bernard M."/>
            <person name="Bocs S."/>
            <person name="Campa C."/>
            <person name="Cenci A."/>
            <person name="Combes M.C."/>
            <person name="Crouzillat D."/>
            <person name="Da Silva C."/>
            <person name="Daddiego L."/>
            <person name="De Bellis F."/>
            <person name="Dussert S."/>
            <person name="Garsmeur O."/>
            <person name="Gayraud T."/>
            <person name="Guignon V."/>
            <person name="Jahn K."/>
            <person name="Jamilloux V."/>
            <person name="Joet T."/>
            <person name="Labadie K."/>
            <person name="Lan T."/>
            <person name="Leclercq J."/>
            <person name="Lepelley M."/>
            <person name="Leroy T."/>
            <person name="Li L.T."/>
            <person name="Librado P."/>
            <person name="Lopez L."/>
            <person name="Munoz A."/>
            <person name="Noel B."/>
            <person name="Pallavicini A."/>
            <person name="Perrotta G."/>
            <person name="Poncet V."/>
            <person name="Pot D."/>
            <person name="Priyono X."/>
            <person name="Rigoreau M."/>
            <person name="Rouard M."/>
            <person name="Rozas J."/>
            <person name="Tranchant-Dubreuil C."/>
            <person name="VanBuren R."/>
            <person name="Zhang Q."/>
            <person name="Andrade A.C."/>
            <person name="Argout X."/>
            <person name="Bertrand B."/>
            <person name="de Kochko A."/>
            <person name="Graziosi G."/>
            <person name="Henry R.J."/>
            <person name="Jayarama X."/>
            <person name="Ming R."/>
            <person name="Nagai C."/>
            <person name="Rounsley S."/>
            <person name="Sankoff D."/>
            <person name="Giuliano G."/>
            <person name="Albert V.A."/>
            <person name="Wincker P."/>
            <person name="Lashermes P."/>
        </authorList>
    </citation>
    <scope>NUCLEOTIDE SEQUENCE [LARGE SCALE GENOMIC DNA]</scope>
    <source>
        <strain evidence="5">cv. DH200-94</strain>
    </source>
</reference>
<dbReference type="PANTHER" id="PTHR45676:SF178">
    <property type="entry name" value="RING-TYPE E3 UBIQUITIN TRANSFERASE"/>
    <property type="match status" value="1"/>
</dbReference>
<dbReference type="SUPFAM" id="SSF57850">
    <property type="entry name" value="RING/U-box"/>
    <property type="match status" value="1"/>
</dbReference>
<evidence type="ECO:0000259" key="3">
    <source>
        <dbReference type="PROSITE" id="PS50089"/>
    </source>
</evidence>
<dbReference type="EMBL" id="HG739089">
    <property type="protein sequence ID" value="CDP00237.1"/>
    <property type="molecule type" value="Genomic_DNA"/>
</dbReference>
<proteinExistence type="predicted"/>
<dbReference type="InterPro" id="IPR001841">
    <property type="entry name" value="Znf_RING"/>
</dbReference>
<keyword evidence="1" id="KW-0863">Zinc-finger</keyword>
<gene>
    <name evidence="4" type="ORF">GSCOC_T00032119001</name>
</gene>
<dbReference type="OMA" id="ADDERCK"/>
<dbReference type="Gene3D" id="3.30.40.10">
    <property type="entry name" value="Zinc/RING finger domain, C3HC4 (zinc finger)"/>
    <property type="match status" value="1"/>
</dbReference>
<dbReference type="Gramene" id="CDP00237">
    <property type="protein sequence ID" value="CDP00237"/>
    <property type="gene ID" value="GSCOC_T00032119001"/>
</dbReference>
<dbReference type="SMART" id="SM00184">
    <property type="entry name" value="RING"/>
    <property type="match status" value="1"/>
</dbReference>
<sequence>MIKSLELITDWIIYPALLAFFCTIAIFSAFYITLGIKLAFDKLFAVVCERWHLGNNGATPPAPSPSVTANVQRKEVEEAVKVLEIIPAPATYKRNRNHSIVSCAICLEDLKDGELCQALPDCQHAFHSSCIKPWLIKRPNCPICRQSLPIV</sequence>
<evidence type="ECO:0000313" key="4">
    <source>
        <dbReference type="EMBL" id="CDP00237.1"/>
    </source>
</evidence>
<keyword evidence="1" id="KW-0862">Zinc</keyword>
<evidence type="ECO:0000256" key="2">
    <source>
        <dbReference type="SAM" id="Phobius"/>
    </source>
</evidence>
<keyword evidence="2" id="KW-0472">Membrane</keyword>
<dbReference type="OrthoDB" id="9984778at2759"/>
<keyword evidence="5" id="KW-1185">Reference proteome</keyword>
<dbReference type="GO" id="GO:0016567">
    <property type="term" value="P:protein ubiquitination"/>
    <property type="evidence" value="ECO:0007669"/>
    <property type="project" value="TreeGrafter"/>
</dbReference>
<accession>A0A068TW52</accession>
<dbReference type="InParanoid" id="A0A068TW52"/>
<feature type="transmembrane region" description="Helical" evidence="2">
    <location>
        <begin position="12"/>
        <end position="34"/>
    </location>
</feature>
<evidence type="ECO:0000313" key="5">
    <source>
        <dbReference type="Proteomes" id="UP000295252"/>
    </source>
</evidence>
<dbReference type="AlphaFoldDB" id="A0A068TW52"/>
<keyword evidence="2" id="KW-0812">Transmembrane</keyword>
<organism evidence="4 5">
    <name type="scientific">Coffea canephora</name>
    <name type="common">Robusta coffee</name>
    <dbReference type="NCBI Taxonomy" id="49390"/>
    <lineage>
        <taxon>Eukaryota</taxon>
        <taxon>Viridiplantae</taxon>
        <taxon>Streptophyta</taxon>
        <taxon>Embryophyta</taxon>
        <taxon>Tracheophyta</taxon>
        <taxon>Spermatophyta</taxon>
        <taxon>Magnoliopsida</taxon>
        <taxon>eudicotyledons</taxon>
        <taxon>Gunneridae</taxon>
        <taxon>Pentapetalae</taxon>
        <taxon>asterids</taxon>
        <taxon>lamiids</taxon>
        <taxon>Gentianales</taxon>
        <taxon>Rubiaceae</taxon>
        <taxon>Ixoroideae</taxon>
        <taxon>Gardenieae complex</taxon>
        <taxon>Bertiereae - Coffeeae clade</taxon>
        <taxon>Coffeeae</taxon>
        <taxon>Coffea</taxon>
    </lineage>
</organism>
<feature type="domain" description="RING-type" evidence="3">
    <location>
        <begin position="103"/>
        <end position="145"/>
    </location>
</feature>